<accession>A0AAV5K5K7</accession>
<reference evidence="1 2" key="1">
    <citation type="journal article" date="2021" name="Commun. Biol.">
        <title>The genome of Shorea leprosula (Dipterocarpaceae) highlights the ecological relevance of drought in aseasonal tropical rainforests.</title>
        <authorList>
            <person name="Ng K.K.S."/>
            <person name="Kobayashi M.J."/>
            <person name="Fawcett J.A."/>
            <person name="Hatakeyama M."/>
            <person name="Paape T."/>
            <person name="Ng C.H."/>
            <person name="Ang C.C."/>
            <person name="Tnah L.H."/>
            <person name="Lee C.T."/>
            <person name="Nishiyama T."/>
            <person name="Sese J."/>
            <person name="O'Brien M.J."/>
            <person name="Copetti D."/>
            <person name="Mohd Noor M.I."/>
            <person name="Ong R.C."/>
            <person name="Putra M."/>
            <person name="Sireger I.Z."/>
            <person name="Indrioko S."/>
            <person name="Kosugi Y."/>
            <person name="Izuno A."/>
            <person name="Isagi Y."/>
            <person name="Lee S.L."/>
            <person name="Shimizu K.K."/>
        </authorList>
    </citation>
    <scope>NUCLEOTIDE SEQUENCE [LARGE SCALE GENOMIC DNA]</scope>
    <source>
        <strain evidence="1">214</strain>
    </source>
</reference>
<dbReference type="AlphaFoldDB" id="A0AAV5K5K7"/>
<sequence length="71" mass="8051">MNELVVKECPKLEIFSDGETYTSELEKKLNADDLNATIKTLNAEKRDTLEELGYLHWNLANLWAPLSAEGI</sequence>
<keyword evidence="2" id="KW-1185">Reference proteome</keyword>
<name>A0AAV5K5K7_9ROSI</name>
<evidence type="ECO:0000313" key="2">
    <source>
        <dbReference type="Proteomes" id="UP001054252"/>
    </source>
</evidence>
<evidence type="ECO:0000313" key="1">
    <source>
        <dbReference type="EMBL" id="GKV20226.1"/>
    </source>
</evidence>
<dbReference type="EMBL" id="BPVZ01000054">
    <property type="protein sequence ID" value="GKV20226.1"/>
    <property type="molecule type" value="Genomic_DNA"/>
</dbReference>
<organism evidence="1 2">
    <name type="scientific">Rubroshorea leprosula</name>
    <dbReference type="NCBI Taxonomy" id="152421"/>
    <lineage>
        <taxon>Eukaryota</taxon>
        <taxon>Viridiplantae</taxon>
        <taxon>Streptophyta</taxon>
        <taxon>Embryophyta</taxon>
        <taxon>Tracheophyta</taxon>
        <taxon>Spermatophyta</taxon>
        <taxon>Magnoliopsida</taxon>
        <taxon>eudicotyledons</taxon>
        <taxon>Gunneridae</taxon>
        <taxon>Pentapetalae</taxon>
        <taxon>rosids</taxon>
        <taxon>malvids</taxon>
        <taxon>Malvales</taxon>
        <taxon>Dipterocarpaceae</taxon>
        <taxon>Rubroshorea</taxon>
    </lineage>
</organism>
<proteinExistence type="predicted"/>
<protein>
    <submittedName>
        <fullName evidence="1">Uncharacterized protein</fullName>
    </submittedName>
</protein>
<dbReference type="Proteomes" id="UP001054252">
    <property type="component" value="Unassembled WGS sequence"/>
</dbReference>
<gene>
    <name evidence="1" type="ORF">SLEP1_g30384</name>
</gene>
<comment type="caution">
    <text evidence="1">The sequence shown here is derived from an EMBL/GenBank/DDBJ whole genome shotgun (WGS) entry which is preliminary data.</text>
</comment>